<name>A0AAN5CKU4_9BILA</name>
<evidence type="ECO:0000256" key="3">
    <source>
        <dbReference type="ARBA" id="ARBA00022968"/>
    </source>
</evidence>
<dbReference type="GO" id="GO:0035269">
    <property type="term" value="P:protein O-linked glycosylation via mannose"/>
    <property type="evidence" value="ECO:0007669"/>
    <property type="project" value="TreeGrafter"/>
</dbReference>
<evidence type="ECO:0000256" key="5">
    <source>
        <dbReference type="ARBA" id="ARBA00023136"/>
    </source>
</evidence>
<evidence type="ECO:0000256" key="6">
    <source>
        <dbReference type="ARBA" id="ARBA00023180"/>
    </source>
</evidence>
<keyword evidence="5" id="KW-0472">Membrane</keyword>
<dbReference type="GO" id="GO:0016020">
    <property type="term" value="C:membrane"/>
    <property type="evidence" value="ECO:0007669"/>
    <property type="project" value="UniProtKB-SubCell"/>
</dbReference>
<sequence>AHRTLLYIKDAAGTPERGELTLAVHVNFTRSFDTIDRMSLWPGPVSLVVYGSDHHRMLLNNFLHKNKNGASERMAVHFVHPTIGDSVYPAAYLAKIAVDAARTERVLAAYELEDLDVSMGLYSKFQNLDDEHSEIAIIQSEK</sequence>
<keyword evidence="2" id="KW-0812">Transmembrane</keyword>
<feature type="non-terminal residue" evidence="7">
    <location>
        <position position="1"/>
    </location>
</feature>
<comment type="subcellular location">
    <subcellularLocation>
        <location evidence="1">Membrane</location>
        <topology evidence="1">Single-pass type II membrane protein</topology>
    </subcellularLocation>
</comment>
<dbReference type="PANTHER" id="PTHR12270">
    <property type="entry name" value="GLYCOSYLTRANSFERASE-RELATED"/>
    <property type="match status" value="1"/>
</dbReference>
<evidence type="ECO:0000256" key="2">
    <source>
        <dbReference type="ARBA" id="ARBA00022692"/>
    </source>
</evidence>
<protein>
    <submittedName>
        <fullName evidence="7">Uncharacterized protein</fullName>
    </submittedName>
</protein>
<dbReference type="Proteomes" id="UP001328107">
    <property type="component" value="Unassembled WGS sequence"/>
</dbReference>
<keyword evidence="6" id="KW-0325">Glycoprotein</keyword>
<evidence type="ECO:0000313" key="8">
    <source>
        <dbReference type="Proteomes" id="UP001328107"/>
    </source>
</evidence>
<dbReference type="PANTHER" id="PTHR12270:SF25">
    <property type="entry name" value="GLYCOSYLTRANSFERASE-LIKE PROTEIN LARGE"/>
    <property type="match status" value="1"/>
</dbReference>
<comment type="caution">
    <text evidence="7">The sequence shown here is derived from an EMBL/GenBank/DDBJ whole genome shotgun (WGS) entry which is preliminary data.</text>
</comment>
<dbReference type="EMBL" id="BTRK01000004">
    <property type="protein sequence ID" value="GMR46211.1"/>
    <property type="molecule type" value="Genomic_DNA"/>
</dbReference>
<keyword evidence="8" id="KW-1185">Reference proteome</keyword>
<dbReference type="GO" id="GO:0015020">
    <property type="term" value="F:glucuronosyltransferase activity"/>
    <property type="evidence" value="ECO:0007669"/>
    <property type="project" value="TreeGrafter"/>
</dbReference>
<keyword evidence="4" id="KW-1133">Transmembrane helix</keyword>
<reference evidence="8" key="1">
    <citation type="submission" date="2022-10" db="EMBL/GenBank/DDBJ databases">
        <title>Genome assembly of Pristionchus species.</title>
        <authorList>
            <person name="Yoshida K."/>
            <person name="Sommer R.J."/>
        </authorList>
    </citation>
    <scope>NUCLEOTIDE SEQUENCE [LARGE SCALE GENOMIC DNA]</scope>
    <source>
        <strain evidence="8">RS5460</strain>
    </source>
</reference>
<dbReference type="GO" id="GO:0005794">
    <property type="term" value="C:Golgi apparatus"/>
    <property type="evidence" value="ECO:0007669"/>
    <property type="project" value="TreeGrafter"/>
</dbReference>
<organism evidence="7 8">
    <name type="scientific">Pristionchus mayeri</name>
    <dbReference type="NCBI Taxonomy" id="1317129"/>
    <lineage>
        <taxon>Eukaryota</taxon>
        <taxon>Metazoa</taxon>
        <taxon>Ecdysozoa</taxon>
        <taxon>Nematoda</taxon>
        <taxon>Chromadorea</taxon>
        <taxon>Rhabditida</taxon>
        <taxon>Rhabditina</taxon>
        <taxon>Diplogasteromorpha</taxon>
        <taxon>Diplogasteroidea</taxon>
        <taxon>Neodiplogasteridae</taxon>
        <taxon>Pristionchus</taxon>
    </lineage>
</organism>
<evidence type="ECO:0000313" key="7">
    <source>
        <dbReference type="EMBL" id="GMR46211.1"/>
    </source>
</evidence>
<dbReference type="AlphaFoldDB" id="A0AAN5CKU4"/>
<keyword evidence="3" id="KW-0735">Signal-anchor</keyword>
<dbReference type="InterPro" id="IPR051292">
    <property type="entry name" value="Xyl/GlcA_transferase"/>
</dbReference>
<evidence type="ECO:0000256" key="4">
    <source>
        <dbReference type="ARBA" id="ARBA00022989"/>
    </source>
</evidence>
<gene>
    <name evidence="7" type="ORF">PMAYCL1PPCAC_16406</name>
</gene>
<accession>A0AAN5CKU4</accession>
<proteinExistence type="predicted"/>
<evidence type="ECO:0000256" key="1">
    <source>
        <dbReference type="ARBA" id="ARBA00004606"/>
    </source>
</evidence>
<feature type="non-terminal residue" evidence="7">
    <location>
        <position position="142"/>
    </location>
</feature>
<dbReference type="GO" id="GO:0042285">
    <property type="term" value="F:xylosyltransferase activity"/>
    <property type="evidence" value="ECO:0007669"/>
    <property type="project" value="TreeGrafter"/>
</dbReference>